<proteinExistence type="predicted"/>
<dbReference type="InterPro" id="IPR000601">
    <property type="entry name" value="PKD_dom"/>
</dbReference>
<dbReference type="InterPro" id="IPR035234">
    <property type="entry name" value="IgGFc-bd_N"/>
</dbReference>
<keyword evidence="3" id="KW-1185">Reference proteome</keyword>
<reference evidence="2 3" key="1">
    <citation type="submission" date="2019-03" db="EMBL/GenBank/DDBJ databases">
        <title>Genomic Encyclopedia of Type Strains, Phase III (KMG-III): the genomes of soil and plant-associated and newly described type strains.</title>
        <authorList>
            <person name="Whitman W."/>
        </authorList>
    </citation>
    <scope>NUCLEOTIDE SEQUENCE [LARGE SCALE GENOMIC DNA]</scope>
    <source>
        <strain evidence="2 3">CECT 8446</strain>
    </source>
</reference>
<dbReference type="Proteomes" id="UP000294535">
    <property type="component" value="Unassembled WGS sequence"/>
</dbReference>
<evidence type="ECO:0000259" key="1">
    <source>
        <dbReference type="PROSITE" id="PS50093"/>
    </source>
</evidence>
<dbReference type="PANTHER" id="PTHR46534:SF1">
    <property type="entry name" value="IGGFC-BINDING PROTEIN N-TERMINAL DOMAIN-CONTAINING PROTEIN"/>
    <property type="match status" value="1"/>
</dbReference>
<gene>
    <name evidence="2" type="ORF">DFQ04_1000</name>
</gene>
<dbReference type="Gene3D" id="2.60.40.10">
    <property type="entry name" value="Immunoglobulins"/>
    <property type="match status" value="2"/>
</dbReference>
<evidence type="ECO:0000313" key="2">
    <source>
        <dbReference type="EMBL" id="TDQ19183.1"/>
    </source>
</evidence>
<sequence length="1023" mass="109886">MAQSTIGRDFIVGFMENNQKPTQPDKAVIVITANEDASGTFSFQGQVETFSLTKGQIFKKEFLSTTNDIIHRNSDAIENKSVFINSSGDLAVYAYNTRQNSTDATVILPVSNLGKEYFVTAHFSPIIAGPDNSSSTALIIANENGTEVEITPAVTTESGKAAKAPYTITLNAGESYQIKALGDLTGTRVRVVNSTPGDCKKLAVFGGNKMTTVADCGKTGDHMFNQSFPVEYWGKSYIHIPLKNRTSGEIVKVLAGTDNTSVLVNGVNRGTINQGEFLTLDFAVNEVATIETSNPSAVSLLSKSQDCNTSPGLIGDPFLLTYQSNEQRIQNIEFYSVDESGFLFNNANIIAPTSSLSQIRLNGGSITSQFKPVPGNPSFSYAQVNLNDGYNSFTSEEGAIIYVYGAGQRSSYGYSAGFSVPSTELVIQDDQGEEIGSNSVFCLGEENVWEISSSLSQFENFTWDFGDGSTPKSGKTVTHAFDKAGNFTVKITASTGTGNCAVQETKEFEVEVEEIVAEVVGPLSACPGAEVTYFLKNEEVPVPGNWLEISGGQILDQKDDQITIRWLEGFEIGKIIVAPKSSSGCLGEEITLEIEIGKGESLPKPIGQSTLCGPILESYFYEAQIEKNSQISWTVVGGEIISGDGSSKVEVLWKIDSQNWEISFQANNVEGDCGLSSQVLKLERSEPIVIKPFEILTPLCPGEDSGSAEVKIEGGSGNYEIQWSHDPQAKTSKVDGLAAGKYTVTVKDKDGCGSAQLEVEVKNPPGMRLLSEIETKPETCEGTNSGSFRVKVGGGVPPYTIEGLESSWDGQFLNVSGLSKGPFNLFVLDSKGCSLSIQGQIGAITPMTLTFVEENQGCSGGNTGSLAVEVLGGVPPYKYEWSFDGGVAIASTSTSTSTRSVSSGKRISSMPSGGYYVQITDANGCTVRGLGMISDAKPIVRMPTGFMPKDGSYEPVSNCSVLFDMKVFDRWGNLIYSGTEGWDGELKGQEAPIGTYSYRLVYYYPMNGEELFEEIQGVFTLIK</sequence>
<dbReference type="EMBL" id="SNYF01000005">
    <property type="protein sequence ID" value="TDQ19183.1"/>
    <property type="molecule type" value="Genomic_DNA"/>
</dbReference>
<name>A0A4R6TAF4_9BACT</name>
<dbReference type="InterPro" id="IPR013783">
    <property type="entry name" value="Ig-like_fold"/>
</dbReference>
<accession>A0A4R6TAF4</accession>
<dbReference type="InterPro" id="IPR035986">
    <property type="entry name" value="PKD_dom_sf"/>
</dbReference>
<dbReference type="AlphaFoldDB" id="A0A4R6TAF4"/>
<dbReference type="CDD" id="cd00146">
    <property type="entry name" value="PKD"/>
    <property type="match status" value="1"/>
</dbReference>
<organism evidence="2 3">
    <name type="scientific">Algoriphagus boseongensis</name>
    <dbReference type="NCBI Taxonomy" id="1442587"/>
    <lineage>
        <taxon>Bacteria</taxon>
        <taxon>Pseudomonadati</taxon>
        <taxon>Bacteroidota</taxon>
        <taxon>Cytophagia</taxon>
        <taxon>Cytophagales</taxon>
        <taxon>Cyclobacteriaceae</taxon>
        <taxon>Algoriphagus</taxon>
    </lineage>
</organism>
<dbReference type="SUPFAM" id="SSF49299">
    <property type="entry name" value="PKD domain"/>
    <property type="match status" value="1"/>
</dbReference>
<feature type="domain" description="PKD" evidence="1">
    <location>
        <begin position="461"/>
        <end position="501"/>
    </location>
</feature>
<dbReference type="RefSeq" id="WP_166637253.1">
    <property type="nucleotide sequence ID" value="NZ_SNYF01000005.1"/>
</dbReference>
<protein>
    <submittedName>
        <fullName evidence="2">SprB-like repeat protein</fullName>
    </submittedName>
</protein>
<dbReference type="InterPro" id="IPR022409">
    <property type="entry name" value="PKD/Chitinase_dom"/>
</dbReference>
<dbReference type="SMART" id="SM00089">
    <property type="entry name" value="PKD"/>
    <property type="match status" value="1"/>
</dbReference>
<dbReference type="PROSITE" id="PS50093">
    <property type="entry name" value="PKD"/>
    <property type="match status" value="1"/>
</dbReference>
<dbReference type="Pfam" id="PF13573">
    <property type="entry name" value="SprB"/>
    <property type="match status" value="3"/>
</dbReference>
<dbReference type="InterPro" id="IPR025667">
    <property type="entry name" value="SprB_repeat"/>
</dbReference>
<evidence type="ECO:0000313" key="3">
    <source>
        <dbReference type="Proteomes" id="UP000294535"/>
    </source>
</evidence>
<dbReference type="Pfam" id="PF18911">
    <property type="entry name" value="PKD_4"/>
    <property type="match status" value="1"/>
</dbReference>
<dbReference type="PANTHER" id="PTHR46534">
    <property type="entry name" value="IGGFC_BINDING DOMAIN-CONTAINING PROTEIN"/>
    <property type="match status" value="1"/>
</dbReference>
<comment type="caution">
    <text evidence="2">The sequence shown here is derived from an EMBL/GenBank/DDBJ whole genome shotgun (WGS) entry which is preliminary data.</text>
</comment>
<dbReference type="Pfam" id="PF17517">
    <property type="entry name" value="IgGFc_binding"/>
    <property type="match status" value="1"/>
</dbReference>